<dbReference type="InterPro" id="IPR036770">
    <property type="entry name" value="Ankyrin_rpt-contain_sf"/>
</dbReference>
<evidence type="ECO:0000256" key="1">
    <source>
        <dbReference type="ARBA" id="ARBA00022737"/>
    </source>
</evidence>
<dbReference type="EMBL" id="QUSF01000007">
    <property type="protein sequence ID" value="RLW07746.1"/>
    <property type="molecule type" value="Genomic_DNA"/>
</dbReference>
<dbReference type="PANTHER" id="PTHR24201">
    <property type="entry name" value="ANK_REP_REGION DOMAIN-CONTAINING PROTEIN"/>
    <property type="match status" value="1"/>
</dbReference>
<evidence type="ECO:0000256" key="3">
    <source>
        <dbReference type="PROSITE-ProRule" id="PRU00023"/>
    </source>
</evidence>
<organism evidence="4 5">
    <name type="scientific">Chloebia gouldiae</name>
    <name type="common">Gouldian finch</name>
    <name type="synonym">Erythrura gouldiae</name>
    <dbReference type="NCBI Taxonomy" id="44316"/>
    <lineage>
        <taxon>Eukaryota</taxon>
        <taxon>Metazoa</taxon>
        <taxon>Chordata</taxon>
        <taxon>Craniata</taxon>
        <taxon>Vertebrata</taxon>
        <taxon>Euteleostomi</taxon>
        <taxon>Archelosauria</taxon>
        <taxon>Archosauria</taxon>
        <taxon>Dinosauria</taxon>
        <taxon>Saurischia</taxon>
        <taxon>Theropoda</taxon>
        <taxon>Coelurosauria</taxon>
        <taxon>Aves</taxon>
        <taxon>Neognathae</taxon>
        <taxon>Neoaves</taxon>
        <taxon>Telluraves</taxon>
        <taxon>Australaves</taxon>
        <taxon>Passeriformes</taxon>
        <taxon>Passeroidea</taxon>
        <taxon>Passeridae</taxon>
        <taxon>Chloebia</taxon>
    </lineage>
</organism>
<keyword evidence="2 3" id="KW-0040">ANK repeat</keyword>
<sequence length="66" mass="7024">MQLVRAGASVNASTTRFAQTPAHIAAFGGHPQCLNWLIQVGANINKQWAVPANSVTQDLHLATCLL</sequence>
<dbReference type="PANTHER" id="PTHR24201:SF12">
    <property type="entry name" value="ANKYRIN REPEAT DOMAIN 10"/>
    <property type="match status" value="1"/>
</dbReference>
<proteinExistence type="predicted"/>
<feature type="repeat" description="ANK" evidence="3">
    <location>
        <begin position="17"/>
        <end position="45"/>
    </location>
</feature>
<comment type="caution">
    <text evidence="4">The sequence shown here is derived from an EMBL/GenBank/DDBJ whole genome shotgun (WGS) entry which is preliminary data.</text>
</comment>
<accession>A0A3L8SSQ5</accession>
<dbReference type="SMART" id="SM00248">
    <property type="entry name" value="ANK"/>
    <property type="match status" value="1"/>
</dbReference>
<evidence type="ECO:0000313" key="5">
    <source>
        <dbReference type="Proteomes" id="UP000276834"/>
    </source>
</evidence>
<reference evidence="4 5" key="1">
    <citation type="journal article" date="2018" name="Proc. R. Soc. B">
        <title>A non-coding region near Follistatin controls head colour polymorphism in the Gouldian finch.</title>
        <authorList>
            <person name="Toomey M.B."/>
            <person name="Marques C.I."/>
            <person name="Andrade P."/>
            <person name="Araujo P.M."/>
            <person name="Sabatino S."/>
            <person name="Gazda M.A."/>
            <person name="Afonso S."/>
            <person name="Lopes R.J."/>
            <person name="Corbo J.C."/>
            <person name="Carneiro M."/>
        </authorList>
    </citation>
    <scope>NUCLEOTIDE SEQUENCE [LARGE SCALE GENOMIC DNA]</scope>
    <source>
        <strain evidence="4">Red01</strain>
        <tissue evidence="4">Muscle</tissue>
    </source>
</reference>
<dbReference type="Pfam" id="PF00023">
    <property type="entry name" value="Ank"/>
    <property type="match status" value="1"/>
</dbReference>
<dbReference type="SUPFAM" id="SSF48403">
    <property type="entry name" value="Ankyrin repeat"/>
    <property type="match status" value="1"/>
</dbReference>
<keyword evidence="5" id="KW-1185">Reference proteome</keyword>
<dbReference type="Proteomes" id="UP000276834">
    <property type="component" value="Unassembled WGS sequence"/>
</dbReference>
<dbReference type="InterPro" id="IPR002110">
    <property type="entry name" value="Ankyrin_rpt"/>
</dbReference>
<gene>
    <name evidence="4" type="ORF">DV515_00003711</name>
</gene>
<dbReference type="AlphaFoldDB" id="A0A3L8SSQ5"/>
<dbReference type="PROSITE" id="PS50297">
    <property type="entry name" value="ANK_REP_REGION"/>
    <property type="match status" value="1"/>
</dbReference>
<dbReference type="PROSITE" id="PS50088">
    <property type="entry name" value="ANK_REPEAT"/>
    <property type="match status" value="1"/>
</dbReference>
<evidence type="ECO:0000313" key="4">
    <source>
        <dbReference type="EMBL" id="RLW07746.1"/>
    </source>
</evidence>
<name>A0A3L8SSQ5_CHLGU</name>
<dbReference type="OrthoDB" id="5402602at2759"/>
<protein>
    <submittedName>
        <fullName evidence="4">Uncharacterized protein</fullName>
    </submittedName>
</protein>
<dbReference type="InterPro" id="IPR050776">
    <property type="entry name" value="Ank_Repeat/CDKN_Inhibitor"/>
</dbReference>
<keyword evidence="1" id="KW-0677">Repeat</keyword>
<dbReference type="Gene3D" id="1.25.40.20">
    <property type="entry name" value="Ankyrin repeat-containing domain"/>
    <property type="match status" value="1"/>
</dbReference>
<evidence type="ECO:0000256" key="2">
    <source>
        <dbReference type="ARBA" id="ARBA00023043"/>
    </source>
</evidence>